<evidence type="ECO:0000313" key="8">
    <source>
        <dbReference type="Proteomes" id="UP001138672"/>
    </source>
</evidence>
<sequence>MQNKTSYLIVRIAIGISMFGHGLVRLPKLHAFSEGILKSFENSMLPEFLTLPFSYVLPISEFIFGLFIVLGFFTRMSAIVVSALLISLIFGSALIENWGVITAQLVHIAFIVYLIQNIKDNTFALDNIISIKRAES</sequence>
<evidence type="ECO:0000256" key="4">
    <source>
        <dbReference type="ARBA" id="ARBA00023136"/>
    </source>
</evidence>
<keyword evidence="9" id="KW-1185">Reference proteome</keyword>
<keyword evidence="2 5" id="KW-0812">Transmembrane</keyword>
<accession>A0A9X1CDJ2</accession>
<evidence type="ECO:0000313" key="7">
    <source>
        <dbReference type="EMBL" id="MDQ0336798.1"/>
    </source>
</evidence>
<comment type="caution">
    <text evidence="6">The sequence shown here is derived from an EMBL/GenBank/DDBJ whole genome shotgun (WGS) entry which is preliminary data.</text>
</comment>
<evidence type="ECO:0000313" key="6">
    <source>
        <dbReference type="EMBL" id="MBP1841279.1"/>
    </source>
</evidence>
<reference evidence="6" key="1">
    <citation type="submission" date="2021-03" db="EMBL/GenBank/DDBJ databases">
        <title>Genomic Encyclopedia of Type Strains, Phase IV (KMG-IV): sequencing the most valuable type-strain genomes for metagenomic binning, comparative biology and taxonomic classification.</title>
        <authorList>
            <person name="Goeker M."/>
        </authorList>
    </citation>
    <scope>NUCLEOTIDE SEQUENCE</scope>
    <source>
        <strain evidence="6">DSM 15523</strain>
        <strain evidence="7 9">DSM 16476</strain>
    </source>
</reference>
<dbReference type="GO" id="GO:0043831">
    <property type="term" value="F:thiosulfate dehydrogenase (quinone) activity"/>
    <property type="evidence" value="ECO:0007669"/>
    <property type="project" value="UniProtKB-EC"/>
</dbReference>
<dbReference type="EMBL" id="JAGGJQ010000010">
    <property type="protein sequence ID" value="MBP1841279.1"/>
    <property type="molecule type" value="Genomic_DNA"/>
</dbReference>
<comment type="subcellular location">
    <subcellularLocation>
        <location evidence="1">Membrane</location>
        <topology evidence="1">Multi-pass membrane protein</topology>
    </subcellularLocation>
</comment>
<keyword evidence="4 5" id="KW-0472">Membrane</keyword>
<dbReference type="OrthoDB" id="4732370at2"/>
<dbReference type="EC" id="1.8.5.2" evidence="6"/>
<dbReference type="GO" id="GO:0016020">
    <property type="term" value="C:membrane"/>
    <property type="evidence" value="ECO:0007669"/>
    <property type="project" value="UniProtKB-SubCell"/>
</dbReference>
<proteinExistence type="predicted"/>
<feature type="transmembrane region" description="Helical" evidence="5">
    <location>
        <begin position="7"/>
        <end position="24"/>
    </location>
</feature>
<feature type="transmembrane region" description="Helical" evidence="5">
    <location>
        <begin position="78"/>
        <end position="95"/>
    </location>
</feature>
<dbReference type="Pfam" id="PF07681">
    <property type="entry name" value="DoxX"/>
    <property type="match status" value="1"/>
</dbReference>
<feature type="transmembrane region" description="Helical" evidence="5">
    <location>
        <begin position="101"/>
        <end position="118"/>
    </location>
</feature>
<evidence type="ECO:0000256" key="5">
    <source>
        <dbReference type="SAM" id="Phobius"/>
    </source>
</evidence>
<evidence type="ECO:0000256" key="2">
    <source>
        <dbReference type="ARBA" id="ARBA00022692"/>
    </source>
</evidence>
<protein>
    <submittedName>
        <fullName evidence="6">Thiosulfate dehydrogenase [quinone] large subunit</fullName>
        <ecNumber evidence="6">1.8.5.2</ecNumber>
    </submittedName>
</protein>
<dbReference type="Proteomes" id="UP001231587">
    <property type="component" value="Unassembled WGS sequence"/>
</dbReference>
<keyword evidence="6" id="KW-0560">Oxidoreductase</keyword>
<dbReference type="AlphaFoldDB" id="A0A9X1CDJ2"/>
<dbReference type="RefSeq" id="WP_057781434.1">
    <property type="nucleotide sequence ID" value="NZ_JAGGJQ010000010.1"/>
</dbReference>
<dbReference type="InterPro" id="IPR032808">
    <property type="entry name" value="DoxX"/>
</dbReference>
<evidence type="ECO:0000256" key="1">
    <source>
        <dbReference type="ARBA" id="ARBA00004141"/>
    </source>
</evidence>
<organism evidence="6 8">
    <name type="scientific">Formosa algae</name>
    <dbReference type="NCBI Taxonomy" id="225843"/>
    <lineage>
        <taxon>Bacteria</taxon>
        <taxon>Pseudomonadati</taxon>
        <taxon>Bacteroidota</taxon>
        <taxon>Flavobacteriia</taxon>
        <taxon>Flavobacteriales</taxon>
        <taxon>Flavobacteriaceae</taxon>
        <taxon>Formosa</taxon>
    </lineage>
</organism>
<dbReference type="EMBL" id="JAUSUU010000011">
    <property type="protein sequence ID" value="MDQ0336798.1"/>
    <property type="molecule type" value="Genomic_DNA"/>
</dbReference>
<keyword evidence="3 5" id="KW-1133">Transmembrane helix</keyword>
<evidence type="ECO:0000256" key="3">
    <source>
        <dbReference type="ARBA" id="ARBA00022989"/>
    </source>
</evidence>
<gene>
    <name evidence="6" type="ORF">J2Z56_003211</name>
    <name evidence="7" type="ORF">J2Z57_003255</name>
</gene>
<dbReference type="Proteomes" id="UP001138672">
    <property type="component" value="Unassembled WGS sequence"/>
</dbReference>
<evidence type="ECO:0000313" key="9">
    <source>
        <dbReference type="Proteomes" id="UP001231587"/>
    </source>
</evidence>
<feature type="transmembrane region" description="Helical" evidence="5">
    <location>
        <begin position="53"/>
        <end position="73"/>
    </location>
</feature>
<name>A0A9X1CDJ2_9FLAO</name>